<comment type="caution">
    <text evidence="1">The sequence shown here is derived from an EMBL/GenBank/DDBJ whole genome shotgun (WGS) entry which is preliminary data.</text>
</comment>
<proteinExistence type="predicted"/>
<reference evidence="1 2" key="1">
    <citation type="journal article" date="2019" name="Sci. Rep.">
        <title>Orb-weaving spider Araneus ventricosus genome elucidates the spidroin gene catalogue.</title>
        <authorList>
            <person name="Kono N."/>
            <person name="Nakamura H."/>
            <person name="Ohtoshi R."/>
            <person name="Moran D.A.P."/>
            <person name="Shinohara A."/>
            <person name="Yoshida Y."/>
            <person name="Fujiwara M."/>
            <person name="Mori M."/>
            <person name="Tomita M."/>
            <person name="Arakawa K."/>
        </authorList>
    </citation>
    <scope>NUCLEOTIDE SEQUENCE [LARGE SCALE GENOMIC DNA]</scope>
</reference>
<dbReference type="AlphaFoldDB" id="A0A4Y2JED5"/>
<keyword evidence="2" id="KW-1185">Reference proteome</keyword>
<sequence>MSALTGFVVGTEKSTISYFTATLASLASYLEIFNSSPDSSDTLCRDSHVPVVITLSSKSCNCYRSSPLSSRTKTIALTGFVVGIVKSITHYRL</sequence>
<dbReference type="EMBL" id="BGPR01003410">
    <property type="protein sequence ID" value="GBM87798.1"/>
    <property type="molecule type" value="Genomic_DNA"/>
</dbReference>
<accession>A0A4Y2JED5</accession>
<evidence type="ECO:0000313" key="1">
    <source>
        <dbReference type="EMBL" id="GBM87798.1"/>
    </source>
</evidence>
<organism evidence="1 2">
    <name type="scientific">Araneus ventricosus</name>
    <name type="common">Orbweaver spider</name>
    <name type="synonym">Epeira ventricosa</name>
    <dbReference type="NCBI Taxonomy" id="182803"/>
    <lineage>
        <taxon>Eukaryota</taxon>
        <taxon>Metazoa</taxon>
        <taxon>Ecdysozoa</taxon>
        <taxon>Arthropoda</taxon>
        <taxon>Chelicerata</taxon>
        <taxon>Arachnida</taxon>
        <taxon>Araneae</taxon>
        <taxon>Araneomorphae</taxon>
        <taxon>Entelegynae</taxon>
        <taxon>Araneoidea</taxon>
        <taxon>Araneidae</taxon>
        <taxon>Araneus</taxon>
    </lineage>
</organism>
<gene>
    <name evidence="1" type="ORF">AVEN_40243_1</name>
</gene>
<protein>
    <submittedName>
        <fullName evidence="1">Uncharacterized protein</fullName>
    </submittedName>
</protein>
<dbReference type="Proteomes" id="UP000499080">
    <property type="component" value="Unassembled WGS sequence"/>
</dbReference>
<name>A0A4Y2JED5_ARAVE</name>
<evidence type="ECO:0000313" key="2">
    <source>
        <dbReference type="Proteomes" id="UP000499080"/>
    </source>
</evidence>